<organism evidence="3 4">
    <name type="scientific">Actinophytocola xanthii</name>
    <dbReference type="NCBI Taxonomy" id="1912961"/>
    <lineage>
        <taxon>Bacteria</taxon>
        <taxon>Bacillati</taxon>
        <taxon>Actinomycetota</taxon>
        <taxon>Actinomycetes</taxon>
        <taxon>Pseudonocardiales</taxon>
        <taxon>Pseudonocardiaceae</taxon>
    </lineage>
</organism>
<proteinExistence type="predicted"/>
<comment type="caution">
    <text evidence="3">The sequence shown here is derived from an EMBL/GenBank/DDBJ whole genome shotgun (WGS) entry which is preliminary data.</text>
</comment>
<keyword evidence="1" id="KW-1133">Transmembrane helix</keyword>
<name>A0A1Q8CQN0_9PSEU</name>
<keyword evidence="4" id="KW-1185">Reference proteome</keyword>
<protein>
    <recommendedName>
        <fullName evidence="2">DUF1206 domain-containing protein</fullName>
    </recommendedName>
</protein>
<accession>A0A1Q8CQN0</accession>
<feature type="domain" description="DUF1206" evidence="2">
    <location>
        <begin position="110"/>
        <end position="170"/>
    </location>
</feature>
<gene>
    <name evidence="3" type="ORF">BU204_15780</name>
</gene>
<dbReference type="InterPro" id="IPR009597">
    <property type="entry name" value="DUF1206"/>
</dbReference>
<dbReference type="Pfam" id="PF06724">
    <property type="entry name" value="DUF1206"/>
    <property type="match status" value="3"/>
</dbReference>
<feature type="transmembrane region" description="Helical" evidence="1">
    <location>
        <begin position="71"/>
        <end position="93"/>
    </location>
</feature>
<feature type="transmembrane region" description="Helical" evidence="1">
    <location>
        <begin position="201"/>
        <end position="224"/>
    </location>
</feature>
<feature type="transmembrane region" description="Helical" evidence="1">
    <location>
        <begin position="102"/>
        <end position="120"/>
    </location>
</feature>
<dbReference type="STRING" id="1912961.BU204_15780"/>
<keyword evidence="1" id="KW-0472">Membrane</keyword>
<feature type="transmembrane region" description="Helical" evidence="1">
    <location>
        <begin position="18"/>
        <end position="39"/>
    </location>
</feature>
<evidence type="ECO:0000259" key="2">
    <source>
        <dbReference type="Pfam" id="PF06724"/>
    </source>
</evidence>
<feature type="domain" description="DUF1206" evidence="2">
    <location>
        <begin position="201"/>
        <end position="270"/>
    </location>
</feature>
<evidence type="ECO:0000313" key="4">
    <source>
        <dbReference type="Proteomes" id="UP000185596"/>
    </source>
</evidence>
<evidence type="ECO:0000313" key="3">
    <source>
        <dbReference type="EMBL" id="OLF16658.1"/>
    </source>
</evidence>
<keyword evidence="1" id="KW-0812">Transmembrane</keyword>
<dbReference type="OrthoDB" id="4552598at2"/>
<evidence type="ECO:0000256" key="1">
    <source>
        <dbReference type="SAM" id="Phobius"/>
    </source>
</evidence>
<reference evidence="3 4" key="1">
    <citation type="submission" date="2016-12" db="EMBL/GenBank/DDBJ databases">
        <title>The draft genome sequence of Actinophytocola sp. 11-183.</title>
        <authorList>
            <person name="Wang W."/>
            <person name="Yuan L."/>
        </authorList>
    </citation>
    <scope>NUCLEOTIDE SEQUENCE [LARGE SCALE GENOMIC DNA]</scope>
    <source>
        <strain evidence="3 4">11-183</strain>
    </source>
</reference>
<dbReference type="EMBL" id="MSIE01000027">
    <property type="protein sequence ID" value="OLF16658.1"/>
    <property type="molecule type" value="Genomic_DNA"/>
</dbReference>
<sequence>MKAADAPEKVAKSRPLQAVARIGLVIYGVVHLLVAYLAVQVATGDPPAGGAGGADKSGALQSIAKNTGGDVLLWLIAVGLGVSALWQLAEAVFGTRANRADLLLRAMNLGEAVLFGYLAYSAAKIAGGSSASSTDTAQQGLVGGLLTKSWGKPVVIALGVLVVLAALLIARHGLAKRFCRELDLAGTSRTTRTAATRLGQVGYTALGAVYGGAGVLLIVAAVQAQPKKATGLDAALRTLAAQPFGTVLLFLVAAGLTAFAAFSFFDARFRKAD</sequence>
<dbReference type="AlphaFoldDB" id="A0A1Q8CQN0"/>
<feature type="transmembrane region" description="Helical" evidence="1">
    <location>
        <begin position="150"/>
        <end position="170"/>
    </location>
</feature>
<dbReference type="RefSeq" id="WP_075126433.1">
    <property type="nucleotide sequence ID" value="NZ_MSIE01000027.1"/>
</dbReference>
<feature type="domain" description="DUF1206" evidence="2">
    <location>
        <begin position="22"/>
        <end position="93"/>
    </location>
</feature>
<feature type="transmembrane region" description="Helical" evidence="1">
    <location>
        <begin position="244"/>
        <end position="265"/>
    </location>
</feature>
<dbReference type="Proteomes" id="UP000185596">
    <property type="component" value="Unassembled WGS sequence"/>
</dbReference>